<accession>A0AAV4WEZ4</accession>
<organism evidence="1 2">
    <name type="scientific">Caerostris darwini</name>
    <dbReference type="NCBI Taxonomy" id="1538125"/>
    <lineage>
        <taxon>Eukaryota</taxon>
        <taxon>Metazoa</taxon>
        <taxon>Ecdysozoa</taxon>
        <taxon>Arthropoda</taxon>
        <taxon>Chelicerata</taxon>
        <taxon>Arachnida</taxon>
        <taxon>Araneae</taxon>
        <taxon>Araneomorphae</taxon>
        <taxon>Entelegynae</taxon>
        <taxon>Araneoidea</taxon>
        <taxon>Araneidae</taxon>
        <taxon>Caerostris</taxon>
    </lineage>
</organism>
<dbReference type="EMBL" id="BPLQ01014573">
    <property type="protein sequence ID" value="GIY81071.1"/>
    <property type="molecule type" value="Genomic_DNA"/>
</dbReference>
<evidence type="ECO:0000313" key="2">
    <source>
        <dbReference type="Proteomes" id="UP001054837"/>
    </source>
</evidence>
<comment type="caution">
    <text evidence="1">The sequence shown here is derived from an EMBL/GenBank/DDBJ whole genome shotgun (WGS) entry which is preliminary data.</text>
</comment>
<protein>
    <submittedName>
        <fullName evidence="1">Uncharacterized protein</fullName>
    </submittedName>
</protein>
<dbReference type="AlphaFoldDB" id="A0AAV4WEZ4"/>
<reference evidence="1 2" key="1">
    <citation type="submission" date="2021-06" db="EMBL/GenBank/DDBJ databases">
        <title>Caerostris darwini draft genome.</title>
        <authorList>
            <person name="Kono N."/>
            <person name="Arakawa K."/>
        </authorList>
    </citation>
    <scope>NUCLEOTIDE SEQUENCE [LARGE SCALE GENOMIC DNA]</scope>
</reference>
<dbReference type="Proteomes" id="UP001054837">
    <property type="component" value="Unassembled WGS sequence"/>
</dbReference>
<name>A0AAV4WEZ4_9ARAC</name>
<sequence>MGFRDFLRWHCPLIFKWGGIADNGLAFPKRSRGHTCGVKWGFGEGGTWRKYHGNVARVTISFGLLSGAGEFIRDRIFRSIKKCDECAKDVKLLDLRFRHFFVGSQKVDNIFLTLLLQSSNWLQPRSGVPRGTQFIPTPSCHPRPSPAPIPFNFLLLPCVLDSIKDLMHLQRFSLKTVTSFWHKSAQWDFETSFDGIVPLIFKWGGIADNGLAFPRRSRKHTCGVKGWSEG</sequence>
<proteinExistence type="predicted"/>
<evidence type="ECO:0000313" key="1">
    <source>
        <dbReference type="EMBL" id="GIY81071.1"/>
    </source>
</evidence>
<gene>
    <name evidence="1" type="ORF">CDAR_417521</name>
</gene>
<keyword evidence="2" id="KW-1185">Reference proteome</keyword>